<evidence type="ECO:0000313" key="12">
    <source>
        <dbReference type="EMBL" id="CAG9854708.1"/>
    </source>
</evidence>
<dbReference type="AlphaFoldDB" id="A0A9N9TAY0"/>
<dbReference type="GO" id="GO:1990904">
    <property type="term" value="C:ribonucleoprotein complex"/>
    <property type="evidence" value="ECO:0007669"/>
    <property type="project" value="UniProtKB-UniRule"/>
</dbReference>
<reference evidence="12" key="1">
    <citation type="submission" date="2022-01" db="EMBL/GenBank/DDBJ databases">
        <authorList>
            <person name="King R."/>
        </authorList>
    </citation>
    <scope>NUCLEOTIDE SEQUENCE</scope>
</reference>
<dbReference type="PANTHER" id="PTHR22792">
    <property type="entry name" value="LUPUS LA PROTEIN-RELATED"/>
    <property type="match status" value="1"/>
</dbReference>
<accession>A0A9N9TAY0</accession>
<evidence type="ECO:0000256" key="8">
    <source>
        <dbReference type="SAM" id="MobiDB-lite"/>
    </source>
</evidence>
<dbReference type="InterPro" id="IPR045180">
    <property type="entry name" value="La_dom_prot"/>
</dbReference>
<evidence type="ECO:0000259" key="9">
    <source>
        <dbReference type="PROSITE" id="PS50102"/>
    </source>
</evidence>
<sequence length="498" mass="58680">MGEDDYENVEIPKKRRHRKKHLYNSILKLMEFYFSDSNLSKDRFLIQQINESPYVDLSIFLKFNKIRKLNCDIEDIRKAIGKSELIELSEDRDKVKRKLPIKFNENVDKCTIYVENIKADADHEWISQLFSDFGKVVYVSIPKYKHNKTNKGFAFVEFQDEEGAQNALTYFETIGCKMPSETSPENLKSIQTFEDGNEQNEEVDKNTNKNADSNEIKLEEESKTLSEVKNEENNGSEMVEQSTDESVQVKRKLEETAEESASKKQKIENIDEKLVEEEIQAVEMEDTENKKKKKHKKDKKKNLIQELGIQVLSKPEWKKMRNRYLDLQKKKMKEFKQYLNRQKYSQRNYDKSRKQQQTDVAQFKEEPKENSAPKLEFLPGVIVKLKLPEPVIDIKKFKNDAKLVSSEIKYIDVPIPGCSNEIFIRFNNNKGAKEFCTKDFTGEKTLLEGDEEQTYWEKIQVDREHKFSKNVKKQRGREKLLKKAEKIMAQHIKFDEGD</sequence>
<protein>
    <recommendedName>
        <fullName evidence="14">La-related protein 7</fullName>
    </recommendedName>
</protein>
<dbReference type="SMART" id="SM00360">
    <property type="entry name" value="RRM"/>
    <property type="match status" value="1"/>
</dbReference>
<dbReference type="PROSITE" id="PS50961">
    <property type="entry name" value="HTH_LA"/>
    <property type="match status" value="1"/>
</dbReference>
<evidence type="ECO:0000256" key="4">
    <source>
        <dbReference type="ARBA" id="ARBA00023015"/>
    </source>
</evidence>
<dbReference type="InterPro" id="IPR000504">
    <property type="entry name" value="RRM_dom"/>
</dbReference>
<feature type="region of interest" description="Disordered" evidence="8">
    <location>
        <begin position="345"/>
        <end position="367"/>
    </location>
</feature>
<organism evidence="12 13">
    <name type="scientific">Phyllotreta striolata</name>
    <name type="common">Striped flea beetle</name>
    <name type="synonym">Crioceris striolata</name>
    <dbReference type="NCBI Taxonomy" id="444603"/>
    <lineage>
        <taxon>Eukaryota</taxon>
        <taxon>Metazoa</taxon>
        <taxon>Ecdysozoa</taxon>
        <taxon>Arthropoda</taxon>
        <taxon>Hexapoda</taxon>
        <taxon>Insecta</taxon>
        <taxon>Pterygota</taxon>
        <taxon>Neoptera</taxon>
        <taxon>Endopterygota</taxon>
        <taxon>Coleoptera</taxon>
        <taxon>Polyphaga</taxon>
        <taxon>Cucujiformia</taxon>
        <taxon>Chrysomeloidea</taxon>
        <taxon>Chrysomelidae</taxon>
        <taxon>Galerucinae</taxon>
        <taxon>Alticini</taxon>
        <taxon>Phyllotreta</taxon>
    </lineage>
</organism>
<dbReference type="CDD" id="cd07323">
    <property type="entry name" value="LAM"/>
    <property type="match status" value="1"/>
</dbReference>
<feature type="domain" description="HTH La-type RNA-binding" evidence="10">
    <location>
        <begin position="16"/>
        <end position="105"/>
    </location>
</feature>
<feature type="domain" description="RRM" evidence="9">
    <location>
        <begin position="110"/>
        <end position="223"/>
    </location>
</feature>
<dbReference type="PRINTS" id="PR00302">
    <property type="entry name" value="LUPUSLA"/>
</dbReference>
<evidence type="ECO:0000256" key="7">
    <source>
        <dbReference type="PROSITE-ProRule" id="PRU00332"/>
    </source>
</evidence>
<dbReference type="InterPro" id="IPR002344">
    <property type="entry name" value="Lupus_La"/>
</dbReference>
<dbReference type="InterPro" id="IPR036390">
    <property type="entry name" value="WH_DNA-bd_sf"/>
</dbReference>
<evidence type="ECO:0000259" key="10">
    <source>
        <dbReference type="PROSITE" id="PS50961"/>
    </source>
</evidence>
<keyword evidence="3 7" id="KW-0694">RNA-binding</keyword>
<evidence type="ECO:0000256" key="2">
    <source>
        <dbReference type="ARBA" id="ARBA00008680"/>
    </source>
</evidence>
<dbReference type="PROSITE" id="PS51939">
    <property type="entry name" value="XRRM"/>
    <property type="match status" value="1"/>
</dbReference>
<dbReference type="Pfam" id="PF00076">
    <property type="entry name" value="RRM_1"/>
    <property type="match status" value="1"/>
</dbReference>
<feature type="compositionally biased region" description="Polar residues" evidence="8">
    <location>
        <begin position="233"/>
        <end position="246"/>
    </location>
</feature>
<dbReference type="GO" id="GO:0006396">
    <property type="term" value="P:RNA processing"/>
    <property type="evidence" value="ECO:0007669"/>
    <property type="project" value="InterPro"/>
</dbReference>
<keyword evidence="6" id="KW-0539">Nucleus</keyword>
<proteinExistence type="inferred from homology"/>
<feature type="compositionally biased region" description="Basic and acidic residues" evidence="8">
    <location>
        <begin position="202"/>
        <end position="232"/>
    </location>
</feature>
<gene>
    <name evidence="12" type="ORF">PHYEVI_LOCUS1168</name>
</gene>
<dbReference type="InterPro" id="IPR035979">
    <property type="entry name" value="RBD_domain_sf"/>
</dbReference>
<dbReference type="Pfam" id="PF05383">
    <property type="entry name" value="La"/>
    <property type="match status" value="1"/>
</dbReference>
<dbReference type="OrthoDB" id="439993at2759"/>
<evidence type="ECO:0000256" key="5">
    <source>
        <dbReference type="ARBA" id="ARBA00023163"/>
    </source>
</evidence>
<dbReference type="Proteomes" id="UP001153712">
    <property type="component" value="Chromosome 1"/>
</dbReference>
<evidence type="ECO:0000313" key="13">
    <source>
        <dbReference type="Proteomes" id="UP001153712"/>
    </source>
</evidence>
<dbReference type="InterPro" id="IPR012677">
    <property type="entry name" value="Nucleotide-bd_a/b_plait_sf"/>
</dbReference>
<keyword evidence="13" id="KW-1185">Reference proteome</keyword>
<dbReference type="EMBL" id="OU900094">
    <property type="protein sequence ID" value="CAG9854708.1"/>
    <property type="molecule type" value="Genomic_DNA"/>
</dbReference>
<dbReference type="InterPro" id="IPR014886">
    <property type="entry name" value="La_xRRM"/>
</dbReference>
<dbReference type="PROSITE" id="PS50102">
    <property type="entry name" value="RRM"/>
    <property type="match status" value="1"/>
</dbReference>
<dbReference type="SUPFAM" id="SSF54928">
    <property type="entry name" value="RNA-binding domain, RBD"/>
    <property type="match status" value="1"/>
</dbReference>
<dbReference type="PANTHER" id="PTHR22792:SF62">
    <property type="entry name" value="LA-RELATED PROTEIN 7"/>
    <property type="match status" value="1"/>
</dbReference>
<dbReference type="InterPro" id="IPR036388">
    <property type="entry name" value="WH-like_DNA-bd_sf"/>
</dbReference>
<keyword evidence="4" id="KW-0805">Transcription regulation</keyword>
<evidence type="ECO:0000256" key="3">
    <source>
        <dbReference type="ARBA" id="ARBA00022884"/>
    </source>
</evidence>
<keyword evidence="5" id="KW-0804">Transcription</keyword>
<dbReference type="SMART" id="SM00715">
    <property type="entry name" value="LA"/>
    <property type="match status" value="1"/>
</dbReference>
<comment type="similarity">
    <text evidence="2">Belongs to the LARP7 family.</text>
</comment>
<evidence type="ECO:0000256" key="6">
    <source>
        <dbReference type="ARBA" id="ARBA00023242"/>
    </source>
</evidence>
<evidence type="ECO:0000256" key="1">
    <source>
        <dbReference type="ARBA" id="ARBA00004123"/>
    </source>
</evidence>
<dbReference type="GO" id="GO:0003723">
    <property type="term" value="F:RNA binding"/>
    <property type="evidence" value="ECO:0007669"/>
    <property type="project" value="UniProtKB-UniRule"/>
</dbReference>
<comment type="subcellular location">
    <subcellularLocation>
        <location evidence="1">Nucleus</location>
    </subcellularLocation>
</comment>
<dbReference type="Pfam" id="PF08777">
    <property type="entry name" value="RRM_3"/>
    <property type="match status" value="1"/>
</dbReference>
<dbReference type="Gene3D" id="3.30.70.330">
    <property type="match status" value="2"/>
</dbReference>
<dbReference type="InterPro" id="IPR006630">
    <property type="entry name" value="La_HTH"/>
</dbReference>
<name>A0A9N9TAY0_PHYSR</name>
<evidence type="ECO:0008006" key="14">
    <source>
        <dbReference type="Google" id="ProtNLM"/>
    </source>
</evidence>
<dbReference type="Gene3D" id="1.10.10.10">
    <property type="entry name" value="Winged helix-like DNA-binding domain superfamily/Winged helix DNA-binding domain"/>
    <property type="match status" value="1"/>
</dbReference>
<feature type="domain" description="XRRM" evidence="11">
    <location>
        <begin position="376"/>
        <end position="486"/>
    </location>
</feature>
<feature type="compositionally biased region" description="Basic and acidic residues" evidence="8">
    <location>
        <begin position="247"/>
        <end position="264"/>
    </location>
</feature>
<evidence type="ECO:0000259" key="11">
    <source>
        <dbReference type="PROSITE" id="PS51939"/>
    </source>
</evidence>
<feature type="region of interest" description="Disordered" evidence="8">
    <location>
        <begin position="195"/>
        <end position="264"/>
    </location>
</feature>
<dbReference type="GO" id="GO:0005634">
    <property type="term" value="C:nucleus"/>
    <property type="evidence" value="ECO:0007669"/>
    <property type="project" value="UniProtKB-SubCell"/>
</dbReference>
<dbReference type="SUPFAM" id="SSF46785">
    <property type="entry name" value="Winged helix' DNA-binding domain"/>
    <property type="match status" value="1"/>
</dbReference>